<proteinExistence type="predicted"/>
<dbReference type="Proteomes" id="UP001151518">
    <property type="component" value="Unassembled WGS sequence"/>
</dbReference>
<dbReference type="SUPFAM" id="SSF55729">
    <property type="entry name" value="Acyl-CoA N-acyltransferases (Nat)"/>
    <property type="match status" value="1"/>
</dbReference>
<dbReference type="Gene3D" id="3.40.630.30">
    <property type="match status" value="1"/>
</dbReference>
<gene>
    <name evidence="2" type="ORF">GGI25_003308</name>
</gene>
<dbReference type="InterPro" id="IPR000182">
    <property type="entry name" value="GNAT_dom"/>
</dbReference>
<evidence type="ECO:0000313" key="3">
    <source>
        <dbReference type="Proteomes" id="UP001151518"/>
    </source>
</evidence>
<dbReference type="PROSITE" id="PS51186">
    <property type="entry name" value="GNAT"/>
    <property type="match status" value="1"/>
</dbReference>
<dbReference type="PANTHER" id="PTHR13538:SF4">
    <property type="entry name" value="N-ALPHA-ACETYLTRANSFERASE 80"/>
    <property type="match status" value="1"/>
</dbReference>
<dbReference type="GO" id="GO:1905502">
    <property type="term" value="F:acetyl-CoA binding"/>
    <property type="evidence" value="ECO:0007669"/>
    <property type="project" value="TreeGrafter"/>
</dbReference>
<reference evidence="2" key="1">
    <citation type="submission" date="2022-07" db="EMBL/GenBank/DDBJ databases">
        <title>Phylogenomic reconstructions and comparative analyses of Kickxellomycotina fungi.</title>
        <authorList>
            <person name="Reynolds N.K."/>
            <person name="Stajich J.E."/>
            <person name="Barry K."/>
            <person name="Grigoriev I.V."/>
            <person name="Crous P."/>
            <person name="Smith M.E."/>
        </authorList>
    </citation>
    <scope>NUCLEOTIDE SEQUENCE</scope>
    <source>
        <strain evidence="2">NRRL 3115</strain>
    </source>
</reference>
<comment type="caution">
    <text evidence="2">The sequence shown here is derived from an EMBL/GenBank/DDBJ whole genome shotgun (WGS) entry which is preliminary data.</text>
</comment>
<dbReference type="PANTHER" id="PTHR13538">
    <property type="entry name" value="N-ACETYLTRANSFERASE 6"/>
    <property type="match status" value="1"/>
</dbReference>
<dbReference type="OrthoDB" id="329272at2759"/>
<dbReference type="GO" id="GO:0005737">
    <property type="term" value="C:cytoplasm"/>
    <property type="evidence" value="ECO:0007669"/>
    <property type="project" value="TreeGrafter"/>
</dbReference>
<protein>
    <recommendedName>
        <fullName evidence="1">N-acetyltransferase domain-containing protein</fullName>
    </recommendedName>
</protein>
<evidence type="ECO:0000259" key="1">
    <source>
        <dbReference type="PROSITE" id="PS51186"/>
    </source>
</evidence>
<dbReference type="Pfam" id="PF13508">
    <property type="entry name" value="Acetyltransf_7"/>
    <property type="match status" value="1"/>
</dbReference>
<evidence type="ECO:0000313" key="2">
    <source>
        <dbReference type="EMBL" id="KAJ2677088.1"/>
    </source>
</evidence>
<organism evidence="2 3">
    <name type="scientific">Coemansia spiralis</name>
    <dbReference type="NCBI Taxonomy" id="417178"/>
    <lineage>
        <taxon>Eukaryota</taxon>
        <taxon>Fungi</taxon>
        <taxon>Fungi incertae sedis</taxon>
        <taxon>Zoopagomycota</taxon>
        <taxon>Kickxellomycotina</taxon>
        <taxon>Kickxellomycetes</taxon>
        <taxon>Kickxellales</taxon>
        <taxon>Kickxellaceae</taxon>
        <taxon>Coemansia</taxon>
    </lineage>
</organism>
<sequence length="154" mass="17348">MTPEMFLIHPASPAEFKEAIQVRIHVFVKIQKIPLNEENNEDDKDALHMVVVDALQNKVVGTLRVMHLGSTARISRVAILPEYHGRGLGKKLLESTEKYIAGCARFSQCVETILGSLFDKCRFYERCGYVAKGDVTIEHGCPLIWMNKAIKHAL</sequence>
<name>A0A9W8G6M9_9FUNG</name>
<accession>A0A9W8G6M9</accession>
<dbReference type="InterPro" id="IPR039840">
    <property type="entry name" value="NAA80"/>
</dbReference>
<feature type="domain" description="N-acetyltransferase" evidence="1">
    <location>
        <begin position="6"/>
        <end position="151"/>
    </location>
</feature>
<dbReference type="GO" id="GO:0008080">
    <property type="term" value="F:N-acetyltransferase activity"/>
    <property type="evidence" value="ECO:0007669"/>
    <property type="project" value="InterPro"/>
</dbReference>
<dbReference type="CDD" id="cd04301">
    <property type="entry name" value="NAT_SF"/>
    <property type="match status" value="1"/>
</dbReference>
<dbReference type="EMBL" id="JANBTW010000035">
    <property type="protein sequence ID" value="KAJ2677088.1"/>
    <property type="molecule type" value="Genomic_DNA"/>
</dbReference>
<dbReference type="AlphaFoldDB" id="A0A9W8G6M9"/>
<dbReference type="InterPro" id="IPR016181">
    <property type="entry name" value="Acyl_CoA_acyltransferase"/>
</dbReference>